<evidence type="ECO:0000313" key="3">
    <source>
        <dbReference type="Proteomes" id="UP000701853"/>
    </source>
</evidence>
<dbReference type="OrthoDB" id="1001105at2759"/>
<sequence length="350" mass="40205">MGFSFNWVERIMQFITSVTYSVVVNGRMGDKFTPSWGLRLMESSGAIRGTREVRDALRVTHLLFTDDILIFWDTAAMGTLNVLKVLQSYAKCSSIHLPSVPQEDCLVWGNERSGIYSVHSRYSLLLQLPTPLSSNHEVFKQIWETRCPPKIKIVLWKFVHSFVAIRSCLYNRRVAKNPICSRCNIDHETVNHVLRFCASAKDVRVMLGYPLHMVTAQMDFHEWLLWILKMHHTIKHNEVCVTMWVIWFARNHMVYEGTNQSVIPSYCIDLVSLIPTDSGVASTIQARWSLPPIGLVKINVDARFILNQKKVVAEVVIRDENVKIMEACCKITYLVLLIFVAEALAMIHRL</sequence>
<organism evidence="2 3">
    <name type="scientific">Gossypium anomalum</name>
    <dbReference type="NCBI Taxonomy" id="47600"/>
    <lineage>
        <taxon>Eukaryota</taxon>
        <taxon>Viridiplantae</taxon>
        <taxon>Streptophyta</taxon>
        <taxon>Embryophyta</taxon>
        <taxon>Tracheophyta</taxon>
        <taxon>Spermatophyta</taxon>
        <taxon>Magnoliopsida</taxon>
        <taxon>eudicotyledons</taxon>
        <taxon>Gunneridae</taxon>
        <taxon>Pentapetalae</taxon>
        <taxon>rosids</taxon>
        <taxon>malvids</taxon>
        <taxon>Malvales</taxon>
        <taxon>Malvaceae</taxon>
        <taxon>Malvoideae</taxon>
        <taxon>Gossypium</taxon>
    </lineage>
</organism>
<dbReference type="InterPro" id="IPR052929">
    <property type="entry name" value="RNase_H-like_EbsB-rel"/>
</dbReference>
<dbReference type="Pfam" id="PF13966">
    <property type="entry name" value="zf-RVT"/>
    <property type="match status" value="1"/>
</dbReference>
<evidence type="ECO:0000259" key="1">
    <source>
        <dbReference type="Pfam" id="PF13966"/>
    </source>
</evidence>
<dbReference type="PANTHER" id="PTHR47074:SF61">
    <property type="entry name" value="RNASE H TYPE-1 DOMAIN-CONTAINING PROTEIN"/>
    <property type="match status" value="1"/>
</dbReference>
<dbReference type="InterPro" id="IPR026960">
    <property type="entry name" value="RVT-Znf"/>
</dbReference>
<name>A0A8J5XP46_9ROSI</name>
<protein>
    <recommendedName>
        <fullName evidence="1">Reverse transcriptase zinc-binding domain-containing protein</fullName>
    </recommendedName>
</protein>
<dbReference type="PANTHER" id="PTHR47074">
    <property type="entry name" value="BNAC02G40300D PROTEIN"/>
    <property type="match status" value="1"/>
</dbReference>
<comment type="caution">
    <text evidence="2">The sequence shown here is derived from an EMBL/GenBank/DDBJ whole genome shotgun (WGS) entry which is preliminary data.</text>
</comment>
<dbReference type="AlphaFoldDB" id="A0A8J5XP46"/>
<feature type="domain" description="Reverse transcriptase zinc-binding" evidence="1">
    <location>
        <begin position="116"/>
        <end position="202"/>
    </location>
</feature>
<proteinExistence type="predicted"/>
<dbReference type="EMBL" id="JAHUZN010000013">
    <property type="protein sequence ID" value="KAG8473366.1"/>
    <property type="molecule type" value="Genomic_DNA"/>
</dbReference>
<reference evidence="2 3" key="1">
    <citation type="journal article" date="2021" name="bioRxiv">
        <title>The Gossypium anomalum genome as a resource for cotton improvement and evolutionary analysis of hybrid incompatibility.</title>
        <authorList>
            <person name="Grover C.E."/>
            <person name="Yuan D."/>
            <person name="Arick M.A."/>
            <person name="Miller E.R."/>
            <person name="Hu G."/>
            <person name="Peterson D.G."/>
            <person name="Wendel J.F."/>
            <person name="Udall J.A."/>
        </authorList>
    </citation>
    <scope>NUCLEOTIDE SEQUENCE [LARGE SCALE GENOMIC DNA]</scope>
    <source>
        <strain evidence="2">JFW-Udall</strain>
        <tissue evidence="2">Leaf</tissue>
    </source>
</reference>
<accession>A0A8J5XP46</accession>
<dbReference type="Proteomes" id="UP000701853">
    <property type="component" value="Chromosome 13"/>
</dbReference>
<evidence type="ECO:0000313" key="2">
    <source>
        <dbReference type="EMBL" id="KAG8473366.1"/>
    </source>
</evidence>
<gene>
    <name evidence="2" type="ORF">CXB51_035474</name>
</gene>
<keyword evidence="3" id="KW-1185">Reference proteome</keyword>